<keyword evidence="2" id="KW-1185">Reference proteome</keyword>
<dbReference type="EMBL" id="JABSTQ010010363">
    <property type="protein sequence ID" value="KAG0421454.1"/>
    <property type="molecule type" value="Genomic_DNA"/>
</dbReference>
<gene>
    <name evidence="1" type="ORF">HPB47_002650</name>
</gene>
<comment type="caution">
    <text evidence="1">The sequence shown here is derived from an EMBL/GenBank/DDBJ whole genome shotgun (WGS) entry which is preliminary data.</text>
</comment>
<proteinExistence type="predicted"/>
<reference evidence="1 2" key="1">
    <citation type="journal article" date="2020" name="Cell">
        <title>Large-Scale Comparative Analyses of Tick Genomes Elucidate Their Genetic Diversity and Vector Capacities.</title>
        <authorList>
            <consortium name="Tick Genome and Microbiome Consortium (TIGMIC)"/>
            <person name="Jia N."/>
            <person name="Wang J."/>
            <person name="Shi W."/>
            <person name="Du L."/>
            <person name="Sun Y."/>
            <person name="Zhan W."/>
            <person name="Jiang J.F."/>
            <person name="Wang Q."/>
            <person name="Zhang B."/>
            <person name="Ji P."/>
            <person name="Bell-Sakyi L."/>
            <person name="Cui X.M."/>
            <person name="Yuan T.T."/>
            <person name="Jiang B.G."/>
            <person name="Yang W.F."/>
            <person name="Lam T.T."/>
            <person name="Chang Q.C."/>
            <person name="Ding S.J."/>
            <person name="Wang X.J."/>
            <person name="Zhu J.G."/>
            <person name="Ruan X.D."/>
            <person name="Zhao L."/>
            <person name="Wei J.T."/>
            <person name="Ye R.Z."/>
            <person name="Que T.C."/>
            <person name="Du C.H."/>
            <person name="Zhou Y.H."/>
            <person name="Cheng J.X."/>
            <person name="Dai P.F."/>
            <person name="Guo W.B."/>
            <person name="Han X.H."/>
            <person name="Huang E.J."/>
            <person name="Li L.F."/>
            <person name="Wei W."/>
            <person name="Gao Y.C."/>
            <person name="Liu J.Z."/>
            <person name="Shao H.Z."/>
            <person name="Wang X."/>
            <person name="Wang C.C."/>
            <person name="Yang T.C."/>
            <person name="Huo Q.B."/>
            <person name="Li W."/>
            <person name="Chen H.Y."/>
            <person name="Chen S.E."/>
            <person name="Zhou L.G."/>
            <person name="Ni X.B."/>
            <person name="Tian J.H."/>
            <person name="Sheng Y."/>
            <person name="Liu T."/>
            <person name="Pan Y.S."/>
            <person name="Xia L.Y."/>
            <person name="Li J."/>
            <person name="Zhao F."/>
            <person name="Cao W.C."/>
        </authorList>
    </citation>
    <scope>NUCLEOTIDE SEQUENCE [LARGE SCALE GENOMIC DNA]</scope>
    <source>
        <strain evidence="1">Iper-2018</strain>
    </source>
</reference>
<sequence length="278" mass="31286">MSRLLQEQRRPLRPPVLTTRTGTLCLHAEIPEYSGYANRKSVADFLDELREYLAVSDMTEVELVSRILSIALTGSAATWHRRQPPFLTLHDLSEQFKSEFLPPDYGARMLDDLRARTEHRDESLVEFVLALQTLYDGVNRSASDAHKVSRAIRQSHPQFHPYLRGREFRSSDELAQEAHQIQISASSTAGGLPGTVLRLNRHEQTICGLAWVTSTSPREGYPDRWTPKSTLRTTNTKPHPESDTQLLPQLRTIAFGAKVSATFAGSVPGGFPRARETR</sequence>
<protein>
    <submittedName>
        <fullName evidence="1">Uncharacterized protein</fullName>
    </submittedName>
</protein>
<accession>A0AC60PLR9</accession>
<name>A0AC60PLR9_IXOPE</name>
<evidence type="ECO:0000313" key="1">
    <source>
        <dbReference type="EMBL" id="KAG0421454.1"/>
    </source>
</evidence>
<organism evidence="1 2">
    <name type="scientific">Ixodes persulcatus</name>
    <name type="common">Taiga tick</name>
    <dbReference type="NCBI Taxonomy" id="34615"/>
    <lineage>
        <taxon>Eukaryota</taxon>
        <taxon>Metazoa</taxon>
        <taxon>Ecdysozoa</taxon>
        <taxon>Arthropoda</taxon>
        <taxon>Chelicerata</taxon>
        <taxon>Arachnida</taxon>
        <taxon>Acari</taxon>
        <taxon>Parasitiformes</taxon>
        <taxon>Ixodida</taxon>
        <taxon>Ixodoidea</taxon>
        <taxon>Ixodidae</taxon>
        <taxon>Ixodinae</taxon>
        <taxon>Ixodes</taxon>
    </lineage>
</organism>
<evidence type="ECO:0000313" key="2">
    <source>
        <dbReference type="Proteomes" id="UP000805193"/>
    </source>
</evidence>
<dbReference type="Proteomes" id="UP000805193">
    <property type="component" value="Unassembled WGS sequence"/>
</dbReference>